<evidence type="ECO:0000256" key="1">
    <source>
        <dbReference type="ARBA" id="ARBA00022475"/>
    </source>
</evidence>
<dbReference type="Gene3D" id="3.40.190.10">
    <property type="entry name" value="Periplasmic binding protein-like II"/>
    <property type="match status" value="3"/>
</dbReference>
<gene>
    <name evidence="8" type="ORF">DFP98_112120</name>
</gene>
<evidence type="ECO:0000313" key="9">
    <source>
        <dbReference type="Proteomes" id="UP000256977"/>
    </source>
</evidence>
<name>A0A3D9JQU8_9BACL</name>
<evidence type="ECO:0000313" key="8">
    <source>
        <dbReference type="EMBL" id="RED76402.1"/>
    </source>
</evidence>
<dbReference type="InterPro" id="IPR050490">
    <property type="entry name" value="Bact_solute-bd_prot1"/>
</dbReference>
<dbReference type="PROSITE" id="PS51257">
    <property type="entry name" value="PROKAR_LIPOPROTEIN"/>
    <property type="match status" value="1"/>
</dbReference>
<feature type="compositionally biased region" description="Low complexity" evidence="6">
    <location>
        <begin position="32"/>
        <end position="52"/>
    </location>
</feature>
<dbReference type="SUPFAM" id="SSF53850">
    <property type="entry name" value="Periplasmic binding protein-like II"/>
    <property type="match status" value="1"/>
</dbReference>
<organism evidence="8 9">
    <name type="scientific">Cohnella phaseoli</name>
    <dbReference type="NCBI Taxonomy" id="456490"/>
    <lineage>
        <taxon>Bacteria</taxon>
        <taxon>Bacillati</taxon>
        <taxon>Bacillota</taxon>
        <taxon>Bacilli</taxon>
        <taxon>Bacillales</taxon>
        <taxon>Paenibacillaceae</taxon>
        <taxon>Cohnella</taxon>
    </lineage>
</organism>
<evidence type="ECO:0000256" key="4">
    <source>
        <dbReference type="ARBA" id="ARBA00023139"/>
    </source>
</evidence>
<sequence length="604" mass="67295">MSKRWKKWGKTAFAMTLSTTLFVGCTNKDNEATSTPSPTSSGGAATESASKTPAGEEINGFTLYNPILTTPINLDGEITKMIMEKSGVRWDKVEIGNGSDIAQQINLKLVSGEFPDAIILDAENAMWSRLIKEQKLLPLDKYFDNAAEYPNLAKIDKRLVDYWRATDGHIYFVPMGYEPVLDEPSAWQGNAQGLWIQDDLLEKSGLKVDDIKTVEGFEQYLNAIKGTKDEKGRSIIPLSLGGENFAGLNVVMSMFGVRTIVGGTGWNEQADGSALPDYKMPGFKQGFQWLNKLHLNGLLDPETAFHKKDLFLEKGNSLRFGSMLFDGWDNPNASTLKNNGIADSITYKALESQGFPEGWFVPAYLPAIEGIKPAQYANFSPFGGLGTGISSTAKNPDLIMKGLDWHQTPEAFILMEYGPESMGAYKMEDGVVVVNDAVFRGPDFWGGEGMTNVTEKGFFWWKYLGSTLQTHIPTMEPPWTATNAMLYKAEELNHEQGTFGLIPAVSRTKTLIGGQVEKYSPVQNDIRMQYYAKMLLAKNENEFESAYEQFLNEMKVRGHDEETIAEFNEQYKAYKETPAGKISIEVKRTLPRNVYSDKPEVIGR</sequence>
<reference evidence="8 9" key="1">
    <citation type="submission" date="2018-07" db="EMBL/GenBank/DDBJ databases">
        <title>Genomic Encyclopedia of Type Strains, Phase III (KMG-III): the genomes of soil and plant-associated and newly described type strains.</title>
        <authorList>
            <person name="Whitman W."/>
        </authorList>
    </citation>
    <scope>NUCLEOTIDE SEQUENCE [LARGE SCALE GENOMIC DNA]</scope>
    <source>
        <strain evidence="8 9">CECT 7287</strain>
    </source>
</reference>
<keyword evidence="1" id="KW-1003">Cell membrane</keyword>
<dbReference type="InterPro" id="IPR006059">
    <property type="entry name" value="SBP"/>
</dbReference>
<dbReference type="PANTHER" id="PTHR43649:SF33">
    <property type="entry name" value="POLYGALACTURONAN_RHAMNOGALACTURONAN-BINDING PROTEIN YTCQ"/>
    <property type="match status" value="1"/>
</dbReference>
<dbReference type="EMBL" id="QRDZ01000012">
    <property type="protein sequence ID" value="RED76402.1"/>
    <property type="molecule type" value="Genomic_DNA"/>
</dbReference>
<feature type="signal peptide" evidence="7">
    <location>
        <begin position="1"/>
        <end position="23"/>
    </location>
</feature>
<keyword evidence="3" id="KW-0472">Membrane</keyword>
<dbReference type="PANTHER" id="PTHR43649">
    <property type="entry name" value="ARABINOSE-BINDING PROTEIN-RELATED"/>
    <property type="match status" value="1"/>
</dbReference>
<dbReference type="AlphaFoldDB" id="A0A3D9JQU8"/>
<proteinExistence type="predicted"/>
<evidence type="ECO:0000256" key="6">
    <source>
        <dbReference type="SAM" id="MobiDB-lite"/>
    </source>
</evidence>
<keyword evidence="5" id="KW-0449">Lipoprotein</keyword>
<evidence type="ECO:0000256" key="5">
    <source>
        <dbReference type="ARBA" id="ARBA00023288"/>
    </source>
</evidence>
<evidence type="ECO:0000256" key="7">
    <source>
        <dbReference type="SAM" id="SignalP"/>
    </source>
</evidence>
<dbReference type="Pfam" id="PF13416">
    <property type="entry name" value="SBP_bac_8"/>
    <property type="match status" value="1"/>
</dbReference>
<keyword evidence="9" id="KW-1185">Reference proteome</keyword>
<protein>
    <submittedName>
        <fullName evidence="8">Extracellular solute-binding protein</fullName>
    </submittedName>
</protein>
<comment type="caution">
    <text evidence="8">The sequence shown here is derived from an EMBL/GenBank/DDBJ whole genome shotgun (WGS) entry which is preliminary data.</text>
</comment>
<accession>A0A3D9JQU8</accession>
<dbReference type="RefSeq" id="WP_246016568.1">
    <property type="nucleotide sequence ID" value="NZ_QRDZ01000012.1"/>
</dbReference>
<evidence type="ECO:0000256" key="2">
    <source>
        <dbReference type="ARBA" id="ARBA00022729"/>
    </source>
</evidence>
<feature type="chain" id="PRO_5039515995" evidence="7">
    <location>
        <begin position="24"/>
        <end position="604"/>
    </location>
</feature>
<dbReference type="Proteomes" id="UP000256977">
    <property type="component" value="Unassembled WGS sequence"/>
</dbReference>
<feature type="region of interest" description="Disordered" evidence="6">
    <location>
        <begin position="29"/>
        <end position="53"/>
    </location>
</feature>
<keyword evidence="2 7" id="KW-0732">Signal</keyword>
<evidence type="ECO:0000256" key="3">
    <source>
        <dbReference type="ARBA" id="ARBA00023136"/>
    </source>
</evidence>
<keyword evidence="4" id="KW-0564">Palmitate</keyword>